<keyword evidence="2 10" id="KW-0547">Nucleotide-binding</keyword>
<accession>A0A831X1G9</accession>
<dbReference type="EMBL" id="DSIY01000183">
    <property type="protein sequence ID" value="HEG91286.1"/>
    <property type="molecule type" value="Genomic_DNA"/>
</dbReference>
<dbReference type="Pfam" id="PF05016">
    <property type="entry name" value="ParE_toxin"/>
    <property type="match status" value="1"/>
</dbReference>
<comment type="caution">
    <text evidence="13">The sequence shown here is derived from an EMBL/GenBank/DDBJ whole genome shotgun (WGS) entry which is preliminary data.</text>
</comment>
<evidence type="ECO:0000256" key="10">
    <source>
        <dbReference type="PROSITE-ProRule" id="PRU00560"/>
    </source>
</evidence>
<keyword evidence="5 10" id="KW-0067">ATP-binding</keyword>
<dbReference type="InterPro" id="IPR007712">
    <property type="entry name" value="RelE/ParE_toxin"/>
</dbReference>
<evidence type="ECO:0000256" key="11">
    <source>
        <dbReference type="SAM" id="MobiDB-lite"/>
    </source>
</evidence>
<sequence length="757" mass="85431">MCDRYQLRFTHPFLRQMLSLPANAQQQIERRMRELQDNPHSDGSHKQRVECYPDVYRLKVNRYRVFYRIRDCGVDLLAVDHRRDAYRQEQLPDSRDYIVLIEDPEAEELAERLAAGNGAEQADARADISQGDSPPRLDMASAGDVADEQASTQTRPLPRPITEELLKRLNIDRKYWPSLLECATEDGLLAVLSTIPERQAQRLLDAVCGQPLDPLLDEPTFLLDEGETLAALLAGHGRLRLDLDSQQRGVLDQIRSRPGPFIVTGGPGTGKTVVALHAVGVLLERLRAEGIREPRVLYVTYTRTLAATAERILRQTLESRDWLAVSVVTLDQEVQRLWGPGQPGLIEKGTLRDLVRRARNEAFTRPLSPDPEEDRRLARSLRGPTDLYLLDEIEEVIIGRGLRTVEEYLAADRTGRRVPLNETQRRAVWRIYEFFCDLLLQDDASLSGQRRQHALDRLRADPNAERYDAVVADEVQDFDPVGVRLLAELCRDRRFLVLAGDTGQSLYQRTFRWKLVEQEFREAVHLKLATGHRCPPEIVEAARAYLDYMPGSAAEGDLVETHRKRAGKTRPLLVLVEGWDAQLLLPGDPTTSMPAWSFPLVEALREQRERLRVPAGRCAVLAPTNRFAADVSSALHLHGEPNELVVHGRPVTNANVVKVLTWHNAKGLEFDVVIVLLPDWQPPPVGWSQVSPEEIRESVESWRRVPYVAMSRATRSLVVVCPATGTSPLLDGFAAELWEFRTWSAGAAAPAEVDLPF</sequence>
<dbReference type="Gene3D" id="3.30.2310.20">
    <property type="entry name" value="RelE-like"/>
    <property type="match status" value="1"/>
</dbReference>
<dbReference type="Pfam" id="PF13361">
    <property type="entry name" value="UvrD_C"/>
    <property type="match status" value="1"/>
</dbReference>
<dbReference type="SUPFAM" id="SSF52540">
    <property type="entry name" value="P-loop containing nucleoside triphosphate hydrolases"/>
    <property type="match status" value="1"/>
</dbReference>
<gene>
    <name evidence="13" type="ORF">ENP34_07580</name>
</gene>
<evidence type="ECO:0000256" key="1">
    <source>
        <dbReference type="ARBA" id="ARBA00022649"/>
    </source>
</evidence>
<protein>
    <recommendedName>
        <fullName evidence="8">DNA 3'-5' helicase</fullName>
        <ecNumber evidence="8">5.6.2.4</ecNumber>
    </recommendedName>
</protein>
<dbReference type="PROSITE" id="PS51198">
    <property type="entry name" value="UVRD_HELICASE_ATP_BIND"/>
    <property type="match status" value="1"/>
</dbReference>
<dbReference type="EC" id="5.6.2.4" evidence="8"/>
<evidence type="ECO:0000256" key="4">
    <source>
        <dbReference type="ARBA" id="ARBA00022806"/>
    </source>
</evidence>
<dbReference type="GO" id="GO:0016787">
    <property type="term" value="F:hydrolase activity"/>
    <property type="evidence" value="ECO:0007669"/>
    <property type="project" value="UniProtKB-UniRule"/>
</dbReference>
<dbReference type="GO" id="GO:0005524">
    <property type="term" value="F:ATP binding"/>
    <property type="evidence" value="ECO:0007669"/>
    <property type="project" value="UniProtKB-UniRule"/>
</dbReference>
<dbReference type="PANTHER" id="PTHR11070:SF45">
    <property type="entry name" value="DNA 3'-5' HELICASE"/>
    <property type="match status" value="1"/>
</dbReference>
<dbReference type="Gene3D" id="3.40.50.300">
    <property type="entry name" value="P-loop containing nucleotide triphosphate hydrolases"/>
    <property type="match status" value="2"/>
</dbReference>
<keyword evidence="3 10" id="KW-0378">Hydrolase</keyword>
<dbReference type="InterPro" id="IPR027417">
    <property type="entry name" value="P-loop_NTPase"/>
</dbReference>
<dbReference type="InterPro" id="IPR014016">
    <property type="entry name" value="UvrD-like_ATP-bd"/>
</dbReference>
<evidence type="ECO:0000256" key="9">
    <source>
        <dbReference type="ARBA" id="ARBA00048988"/>
    </source>
</evidence>
<evidence type="ECO:0000259" key="12">
    <source>
        <dbReference type="PROSITE" id="PS51198"/>
    </source>
</evidence>
<dbReference type="InterPro" id="IPR035093">
    <property type="entry name" value="RelE/ParE_toxin_dom_sf"/>
</dbReference>
<evidence type="ECO:0000256" key="6">
    <source>
        <dbReference type="ARBA" id="ARBA00023235"/>
    </source>
</evidence>
<feature type="domain" description="UvrD-like helicase ATP-binding" evidence="12">
    <location>
        <begin position="244"/>
        <end position="565"/>
    </location>
</feature>
<dbReference type="AlphaFoldDB" id="A0A831X1G9"/>
<organism evidence="13">
    <name type="scientific">Thermorudis peleae</name>
    <dbReference type="NCBI Taxonomy" id="1382356"/>
    <lineage>
        <taxon>Bacteria</taxon>
        <taxon>Pseudomonadati</taxon>
        <taxon>Thermomicrobiota</taxon>
        <taxon>Thermomicrobia</taxon>
        <taxon>Thermomicrobia incertae sedis</taxon>
        <taxon>Thermorudis</taxon>
    </lineage>
</organism>
<dbReference type="GO" id="GO:0005829">
    <property type="term" value="C:cytosol"/>
    <property type="evidence" value="ECO:0007669"/>
    <property type="project" value="TreeGrafter"/>
</dbReference>
<proteinExistence type="predicted"/>
<dbReference type="SUPFAM" id="SSF143011">
    <property type="entry name" value="RelE-like"/>
    <property type="match status" value="1"/>
</dbReference>
<evidence type="ECO:0000256" key="2">
    <source>
        <dbReference type="ARBA" id="ARBA00022741"/>
    </source>
</evidence>
<evidence type="ECO:0000256" key="8">
    <source>
        <dbReference type="ARBA" id="ARBA00034808"/>
    </source>
</evidence>
<evidence type="ECO:0000256" key="5">
    <source>
        <dbReference type="ARBA" id="ARBA00022840"/>
    </source>
</evidence>
<feature type="region of interest" description="Disordered" evidence="11">
    <location>
        <begin position="116"/>
        <end position="158"/>
    </location>
</feature>
<dbReference type="GO" id="GO:0003677">
    <property type="term" value="F:DNA binding"/>
    <property type="evidence" value="ECO:0007669"/>
    <property type="project" value="InterPro"/>
</dbReference>
<dbReference type="GO" id="GO:0043138">
    <property type="term" value="F:3'-5' DNA helicase activity"/>
    <property type="evidence" value="ECO:0007669"/>
    <property type="project" value="UniProtKB-EC"/>
</dbReference>
<dbReference type="InterPro" id="IPR000212">
    <property type="entry name" value="DNA_helicase_UvrD/REP"/>
</dbReference>
<dbReference type="GO" id="GO:0000725">
    <property type="term" value="P:recombinational repair"/>
    <property type="evidence" value="ECO:0007669"/>
    <property type="project" value="TreeGrafter"/>
</dbReference>
<reference evidence="13" key="1">
    <citation type="journal article" date="2020" name="mSystems">
        <title>Genome- and Community-Level Interaction Insights into Carbon Utilization and Element Cycling Functions of Hydrothermarchaeota in Hydrothermal Sediment.</title>
        <authorList>
            <person name="Zhou Z."/>
            <person name="Liu Y."/>
            <person name="Xu W."/>
            <person name="Pan J."/>
            <person name="Luo Z.H."/>
            <person name="Li M."/>
        </authorList>
    </citation>
    <scope>NUCLEOTIDE SEQUENCE [LARGE SCALE GENOMIC DNA]</scope>
    <source>
        <strain evidence="13">SpSt-210</strain>
    </source>
</reference>
<comment type="catalytic activity">
    <reaction evidence="9">
        <text>ATP + H2O = ADP + phosphate + H(+)</text>
        <dbReference type="Rhea" id="RHEA:13065"/>
        <dbReference type="ChEBI" id="CHEBI:15377"/>
        <dbReference type="ChEBI" id="CHEBI:15378"/>
        <dbReference type="ChEBI" id="CHEBI:30616"/>
        <dbReference type="ChEBI" id="CHEBI:43474"/>
        <dbReference type="ChEBI" id="CHEBI:456216"/>
        <dbReference type="EC" id="5.6.2.4"/>
    </reaction>
</comment>
<evidence type="ECO:0000256" key="7">
    <source>
        <dbReference type="ARBA" id="ARBA00034617"/>
    </source>
</evidence>
<evidence type="ECO:0000313" key="13">
    <source>
        <dbReference type="EMBL" id="HEG91286.1"/>
    </source>
</evidence>
<keyword evidence="1" id="KW-1277">Toxin-antitoxin system</keyword>
<dbReference type="PANTHER" id="PTHR11070">
    <property type="entry name" value="UVRD / RECB / PCRA DNA HELICASE FAMILY MEMBER"/>
    <property type="match status" value="1"/>
</dbReference>
<dbReference type="InterPro" id="IPR014017">
    <property type="entry name" value="DNA_helicase_UvrD-like_C"/>
</dbReference>
<feature type="binding site" evidence="10">
    <location>
        <begin position="265"/>
        <end position="272"/>
    </location>
    <ligand>
        <name>ATP</name>
        <dbReference type="ChEBI" id="CHEBI:30616"/>
    </ligand>
</feature>
<name>A0A831X1G9_9BACT</name>
<keyword evidence="6" id="KW-0413">Isomerase</keyword>
<evidence type="ECO:0000256" key="3">
    <source>
        <dbReference type="ARBA" id="ARBA00022801"/>
    </source>
</evidence>
<dbReference type="Pfam" id="PF13245">
    <property type="entry name" value="AAA_19"/>
    <property type="match status" value="1"/>
</dbReference>
<keyword evidence="4 10" id="KW-0347">Helicase</keyword>
<comment type="catalytic activity">
    <reaction evidence="7">
        <text>Couples ATP hydrolysis with the unwinding of duplex DNA by translocating in the 3'-5' direction.</text>
        <dbReference type="EC" id="5.6.2.4"/>
    </reaction>
</comment>